<evidence type="ECO:0000256" key="1">
    <source>
        <dbReference type="SAM" id="Phobius"/>
    </source>
</evidence>
<dbReference type="Gramene" id="TraesSTA2D03G01198850.1">
    <property type="protein sequence ID" value="TraesSTA2D03G01198850.1.CDS1"/>
    <property type="gene ID" value="TraesSTA2D03G01198850"/>
</dbReference>
<dbReference type="Gramene" id="TraesRN4D0100484900.1">
    <property type="protein sequence ID" value="TraesRN4D0100484900.1"/>
    <property type="gene ID" value="TraesRN4D0100484900"/>
</dbReference>
<dbReference type="PANTHER" id="PTHR48156">
    <property type="entry name" value="TRANSMEMBRANE PROTEIN"/>
    <property type="match status" value="1"/>
</dbReference>
<dbReference type="Gramene" id="TraesCS2D03G0729700.1">
    <property type="protein sequence ID" value="TraesCS2D03G0729700.1.CDS1"/>
    <property type="gene ID" value="TraesCS2D03G0729700"/>
</dbReference>
<dbReference type="Gramene" id="TraesWEE_scaffold_061839_01G000100.1">
    <property type="protein sequence ID" value="TraesWEE_scaffold_061839_01G000100.1"/>
    <property type="gene ID" value="TraesWEE_scaffold_061839_01G000100"/>
</dbReference>
<protein>
    <submittedName>
        <fullName evidence="2">Uncharacterized protein</fullName>
    </submittedName>
</protein>
<organism evidence="2">
    <name type="scientific">Triticum aestivum</name>
    <name type="common">Wheat</name>
    <dbReference type="NCBI Taxonomy" id="4565"/>
    <lineage>
        <taxon>Eukaryota</taxon>
        <taxon>Viridiplantae</taxon>
        <taxon>Streptophyta</taxon>
        <taxon>Embryophyta</taxon>
        <taxon>Tracheophyta</taxon>
        <taxon>Spermatophyta</taxon>
        <taxon>Magnoliopsida</taxon>
        <taxon>Liliopsida</taxon>
        <taxon>Poales</taxon>
        <taxon>Poaceae</taxon>
        <taxon>BOP clade</taxon>
        <taxon>Pooideae</taxon>
        <taxon>Triticodae</taxon>
        <taxon>Triticeae</taxon>
        <taxon>Triticinae</taxon>
        <taxon>Triticum</taxon>
    </lineage>
</organism>
<reference evidence="2" key="2">
    <citation type="submission" date="2018-10" db="UniProtKB">
        <authorList>
            <consortium name="EnsemblPlants"/>
        </authorList>
    </citation>
    <scope>IDENTIFICATION</scope>
</reference>
<accession>A0A3B6DFM1</accession>
<keyword evidence="3" id="KW-1185">Reference proteome</keyword>
<dbReference type="Gramene" id="TraesCLE_scaffold_156378_01G000100.1">
    <property type="protein sequence ID" value="TraesCLE_scaffold_156378_01G000100.1"/>
    <property type="gene ID" value="TraesCLE_scaffold_156378_01G000100"/>
</dbReference>
<dbReference type="AlphaFoldDB" id="A0A3B6DFM1"/>
<proteinExistence type="predicted"/>
<dbReference type="PANTHER" id="PTHR48156:SF1">
    <property type="entry name" value="TRANSMEMBRANE PROTEIN"/>
    <property type="match status" value="1"/>
</dbReference>
<dbReference type="Gramene" id="TraesLAC2D03G01161590.1">
    <property type="protein sequence ID" value="TraesLAC2D03G01161590.1.CDS1"/>
    <property type="gene ID" value="TraesLAC2D03G01161590"/>
</dbReference>
<dbReference type="Gramene" id="TraesRN3A0100370400.1">
    <property type="protein sequence ID" value="TraesRN3A0100370400.1"/>
    <property type="gene ID" value="TraesRN3A0100370400"/>
</dbReference>
<keyword evidence="1" id="KW-1133">Transmembrane helix</keyword>
<dbReference type="Gramene" id="TraesJUL2D03G01216330.1">
    <property type="protein sequence ID" value="TraesJUL2D03G01216330.1.CDS1"/>
    <property type="gene ID" value="TraesJUL2D03G01216330"/>
</dbReference>
<dbReference type="Proteomes" id="UP000019116">
    <property type="component" value="Chromosome 2D"/>
</dbReference>
<dbReference type="Gramene" id="TraesNOR2D03G01226210.1">
    <property type="protein sequence ID" value="TraesNOR2D03G01226210.1.CDS1"/>
    <property type="gene ID" value="TraesNOR2D03G01226210"/>
</dbReference>
<dbReference type="Gramene" id="TraesSYM2D03G01225140.1">
    <property type="protein sequence ID" value="TraesSYM2D03G01225140.1.CDS1"/>
    <property type="gene ID" value="TraesSYM2D03G01225140"/>
</dbReference>
<keyword evidence="1" id="KW-0812">Transmembrane</keyword>
<dbReference type="Gramene" id="TraesPARA_EIv1.0_0704680.1">
    <property type="protein sequence ID" value="TraesPARA_EIv1.0_0704680.1.CDS1"/>
    <property type="gene ID" value="TraesPARA_EIv1.0_0704680"/>
</dbReference>
<dbReference type="Gramene" id="TraesROB_scaffold_190970_01G000100.1">
    <property type="protein sequence ID" value="TraesROB_scaffold_190970_01G000100.1"/>
    <property type="gene ID" value="TraesROB_scaffold_190970_01G000100"/>
</dbReference>
<dbReference type="Gramene" id="TraesLDM2D03G01210820.1">
    <property type="protein sequence ID" value="TraesLDM2D03G01210820.1.CDS1"/>
    <property type="gene ID" value="TraesLDM2D03G01210820"/>
</dbReference>
<feature type="transmembrane region" description="Helical" evidence="1">
    <location>
        <begin position="6"/>
        <end position="30"/>
    </location>
</feature>
<dbReference type="Gramene" id="TraesJAG2D03G01216210.1">
    <property type="protein sequence ID" value="TraesJAG2D03G01216210.1.CDS1"/>
    <property type="gene ID" value="TraesJAG2D03G01216210"/>
</dbReference>
<evidence type="ECO:0000313" key="3">
    <source>
        <dbReference type="Proteomes" id="UP000019116"/>
    </source>
</evidence>
<dbReference type="Gramene" id="TraesARI2D03G01226170.1">
    <property type="protein sequence ID" value="TraesARI2D03G01226170.1.CDS1"/>
    <property type="gene ID" value="TraesARI2D03G01226170"/>
</dbReference>
<keyword evidence="1" id="KW-0472">Membrane</keyword>
<name>A0A3B6DFM1_WHEAT</name>
<reference evidence="2" key="1">
    <citation type="submission" date="2018-08" db="EMBL/GenBank/DDBJ databases">
        <authorList>
            <person name="Rossello M."/>
        </authorList>
    </citation>
    <scope>NUCLEOTIDE SEQUENCE [LARGE SCALE GENOMIC DNA]</scope>
    <source>
        <strain evidence="2">cv. Chinese Spring</strain>
    </source>
</reference>
<dbReference type="EnsemblPlants" id="TraesCS2D02G318000.1">
    <property type="protein sequence ID" value="TraesCS2D02G318000.1.cds1"/>
    <property type="gene ID" value="TraesCS2D02G318000"/>
</dbReference>
<sequence length="48" mass="5112">MTMPWGLAAYMVDMVWAVLAGWVSACLLVANEIARGMRAGEIGPFVVG</sequence>
<evidence type="ECO:0000313" key="2">
    <source>
        <dbReference type="EnsemblPlants" id="TraesCS2D02G318000.1.cds1"/>
    </source>
</evidence>
<dbReference type="Gramene" id="TraesMAC2D03G01207910.1">
    <property type="protein sequence ID" value="TraesMAC2D03G01207910.1.CDS1"/>
    <property type="gene ID" value="TraesMAC2D03G01207910"/>
</dbReference>
<dbReference type="Gramene" id="TraesCS2D02G318000.1">
    <property type="protein sequence ID" value="TraesCS2D02G318000.1.cds1"/>
    <property type="gene ID" value="TraesCS2D02G318000"/>
</dbReference>
<dbReference type="Gramene" id="TraesCAD_scaffold_067250_01G000100.1">
    <property type="protein sequence ID" value="TraesCAD_scaffold_067250_01G000100.1"/>
    <property type="gene ID" value="TraesCAD_scaffold_067250_01G000100"/>
</dbReference>